<proteinExistence type="predicted"/>
<comment type="caution">
    <text evidence="1">The sequence shown here is derived from an EMBL/GenBank/DDBJ whole genome shotgun (WGS) entry which is preliminary data.</text>
</comment>
<accession>A0ABV6G389</accession>
<gene>
    <name evidence="1" type="ORF">ACFFHW_08890</name>
</gene>
<dbReference type="Gene3D" id="3.40.630.30">
    <property type="match status" value="1"/>
</dbReference>
<evidence type="ECO:0008006" key="3">
    <source>
        <dbReference type="Google" id="ProtNLM"/>
    </source>
</evidence>
<dbReference type="InterPro" id="IPR016181">
    <property type="entry name" value="Acyl_CoA_acyltransferase"/>
</dbReference>
<dbReference type="EMBL" id="JBHLVX010000034">
    <property type="protein sequence ID" value="MFC0268096.1"/>
    <property type="molecule type" value="Genomic_DNA"/>
</dbReference>
<dbReference type="SUPFAM" id="SSF55729">
    <property type="entry name" value="Acyl-CoA N-acyltransferases (Nat)"/>
    <property type="match status" value="1"/>
</dbReference>
<dbReference type="Proteomes" id="UP001589814">
    <property type="component" value="Unassembled WGS sequence"/>
</dbReference>
<name>A0ABV6G389_9GAMM</name>
<organism evidence="1 2">
    <name type="scientific">Kushneria aurantia</name>
    <dbReference type="NCBI Taxonomy" id="504092"/>
    <lineage>
        <taxon>Bacteria</taxon>
        <taxon>Pseudomonadati</taxon>
        <taxon>Pseudomonadota</taxon>
        <taxon>Gammaproteobacteria</taxon>
        <taxon>Oceanospirillales</taxon>
        <taxon>Halomonadaceae</taxon>
        <taxon>Kushneria</taxon>
    </lineage>
</organism>
<reference evidence="1 2" key="1">
    <citation type="submission" date="2024-09" db="EMBL/GenBank/DDBJ databases">
        <authorList>
            <person name="Sun Q."/>
            <person name="Mori K."/>
        </authorList>
    </citation>
    <scope>NUCLEOTIDE SEQUENCE [LARGE SCALE GENOMIC DNA]</scope>
    <source>
        <strain evidence="1 2">CCM 7415</strain>
    </source>
</reference>
<sequence>MPTTIRQATENDIDALAAISRATYIETFAAHYSTQTMTQYLESAFARSTLASEVAGRESEFWLLEVDGECGGYLRVN</sequence>
<keyword evidence="2" id="KW-1185">Reference proteome</keyword>
<evidence type="ECO:0000313" key="1">
    <source>
        <dbReference type="EMBL" id="MFC0268096.1"/>
    </source>
</evidence>
<dbReference type="RefSeq" id="WP_019953197.1">
    <property type="nucleotide sequence ID" value="NZ_JBHLVX010000034.1"/>
</dbReference>
<protein>
    <recommendedName>
        <fullName evidence="3">GNAT family N-acetyltransferase</fullName>
    </recommendedName>
</protein>
<evidence type="ECO:0000313" key="2">
    <source>
        <dbReference type="Proteomes" id="UP001589814"/>
    </source>
</evidence>